<evidence type="ECO:0008006" key="4">
    <source>
        <dbReference type="Google" id="ProtNLM"/>
    </source>
</evidence>
<name>A0A4Y7RU35_9FIRM</name>
<dbReference type="InterPro" id="IPR014509">
    <property type="entry name" value="YjdF-like"/>
</dbReference>
<dbReference type="RefSeq" id="WP_134212720.1">
    <property type="nucleotide sequence ID" value="NZ_QFFZ01000006.1"/>
</dbReference>
<dbReference type="OrthoDB" id="2942551at2"/>
<keyword evidence="1" id="KW-1133">Transmembrane helix</keyword>
<evidence type="ECO:0000313" key="2">
    <source>
        <dbReference type="EMBL" id="TEB12508.1"/>
    </source>
</evidence>
<dbReference type="EMBL" id="QFFZ01000006">
    <property type="protein sequence ID" value="TEB12508.1"/>
    <property type="molecule type" value="Genomic_DNA"/>
</dbReference>
<accession>A0A4Y7RU35</accession>
<protein>
    <recommendedName>
        <fullName evidence="4">VanZ-like domain-containing protein</fullName>
    </recommendedName>
</protein>
<proteinExistence type="predicted"/>
<feature type="transmembrane region" description="Helical" evidence="1">
    <location>
        <begin position="70"/>
        <end position="91"/>
    </location>
</feature>
<dbReference type="Pfam" id="PF09997">
    <property type="entry name" value="DUF2238"/>
    <property type="match status" value="1"/>
</dbReference>
<comment type="caution">
    <text evidence="2">The sequence shown here is derived from an EMBL/GenBank/DDBJ whole genome shotgun (WGS) entry which is preliminary data.</text>
</comment>
<reference evidence="2 3" key="1">
    <citation type="journal article" date="2018" name="Environ. Microbiol.">
        <title>Novel energy conservation strategies and behaviour of Pelotomaculum schinkii driving syntrophic propionate catabolism.</title>
        <authorList>
            <person name="Hidalgo-Ahumada C.A.P."/>
            <person name="Nobu M.K."/>
            <person name="Narihiro T."/>
            <person name="Tamaki H."/>
            <person name="Liu W.T."/>
            <person name="Kamagata Y."/>
            <person name="Stams A.J.M."/>
            <person name="Imachi H."/>
            <person name="Sousa D.Z."/>
        </authorList>
    </citation>
    <scope>NUCLEOTIDE SEQUENCE [LARGE SCALE GENOMIC DNA]</scope>
    <source>
        <strain evidence="2 3">MGP</strain>
    </source>
</reference>
<dbReference type="Proteomes" id="UP000297597">
    <property type="component" value="Unassembled WGS sequence"/>
</dbReference>
<evidence type="ECO:0000256" key="1">
    <source>
        <dbReference type="SAM" id="Phobius"/>
    </source>
</evidence>
<keyword evidence="1" id="KW-0472">Membrane</keyword>
<keyword evidence="3" id="KW-1185">Reference proteome</keyword>
<gene>
    <name evidence="2" type="ORF">Pmgp_00839</name>
</gene>
<keyword evidence="1" id="KW-0812">Transmembrane</keyword>
<dbReference type="AlphaFoldDB" id="A0A4Y7RU35"/>
<organism evidence="2 3">
    <name type="scientific">Pelotomaculum propionicicum</name>
    <dbReference type="NCBI Taxonomy" id="258475"/>
    <lineage>
        <taxon>Bacteria</taxon>
        <taxon>Bacillati</taxon>
        <taxon>Bacillota</taxon>
        <taxon>Clostridia</taxon>
        <taxon>Eubacteriales</taxon>
        <taxon>Desulfotomaculaceae</taxon>
        <taxon>Pelotomaculum</taxon>
    </lineage>
</organism>
<evidence type="ECO:0000313" key="3">
    <source>
        <dbReference type="Proteomes" id="UP000297597"/>
    </source>
</evidence>
<sequence length="95" mass="10642">MFGIYSIALFVYSLMKQKTTLFFSSKLNQFIFIALVGISLGAVFEIIEYITDITIQPSIHNQPDFVDTDLDLISDVAGSLLAAFHVCFMGVKQRL</sequence>
<feature type="transmembrane region" description="Helical" evidence="1">
    <location>
        <begin position="30"/>
        <end position="50"/>
    </location>
</feature>